<dbReference type="GO" id="GO:0005829">
    <property type="term" value="C:cytosol"/>
    <property type="evidence" value="ECO:0007669"/>
    <property type="project" value="TreeGrafter"/>
</dbReference>
<reference evidence="5 6" key="1">
    <citation type="submission" date="2019-03" db="EMBL/GenBank/DDBJ databases">
        <title>Freshwater and sediment microbial communities from various areas in North America, analyzing microbe dynamics in response to fracking.</title>
        <authorList>
            <person name="Lamendella R."/>
        </authorList>
    </citation>
    <scope>NUCLEOTIDE SEQUENCE [LARGE SCALE GENOMIC DNA]</scope>
    <source>
        <strain evidence="5 6">74A</strain>
    </source>
</reference>
<dbReference type="InterPro" id="IPR033120">
    <property type="entry name" value="HOTDOG_ACOT"/>
</dbReference>
<dbReference type="InterPro" id="IPR029069">
    <property type="entry name" value="HotDog_dom_sf"/>
</dbReference>
<organism evidence="5 6">
    <name type="scientific">Shewanella fodinae</name>
    <dbReference type="NCBI Taxonomy" id="552357"/>
    <lineage>
        <taxon>Bacteria</taxon>
        <taxon>Pseudomonadati</taxon>
        <taxon>Pseudomonadota</taxon>
        <taxon>Gammaproteobacteria</taxon>
        <taxon>Alteromonadales</taxon>
        <taxon>Shewanellaceae</taxon>
        <taxon>Shewanella</taxon>
    </lineage>
</organism>
<dbReference type="PANTHER" id="PTHR11049:SF24">
    <property type="entry name" value="CYTOSOLIC ACYL COENZYME A THIOESTER HYDROLASE"/>
    <property type="match status" value="1"/>
</dbReference>
<dbReference type="FunFam" id="3.10.129.10:FF:000047">
    <property type="entry name" value="Acyl-CoA thioester hydrolase"/>
    <property type="match status" value="1"/>
</dbReference>
<name>A0A4R2FLG3_9GAMM</name>
<keyword evidence="2 3" id="KW-0378">Hydrolase</keyword>
<evidence type="ECO:0000256" key="1">
    <source>
        <dbReference type="ARBA" id="ARBA00010458"/>
    </source>
</evidence>
<dbReference type="CDD" id="cd03442">
    <property type="entry name" value="BFIT_BACH"/>
    <property type="match status" value="1"/>
</dbReference>
<dbReference type="Pfam" id="PF03061">
    <property type="entry name" value="4HBT"/>
    <property type="match status" value="1"/>
</dbReference>
<evidence type="ECO:0000256" key="2">
    <source>
        <dbReference type="ARBA" id="ARBA00022801"/>
    </source>
</evidence>
<dbReference type="PROSITE" id="PS51770">
    <property type="entry name" value="HOTDOG_ACOT"/>
    <property type="match status" value="1"/>
</dbReference>
<dbReference type="GO" id="GO:0052816">
    <property type="term" value="F:long-chain fatty acyl-CoA hydrolase activity"/>
    <property type="evidence" value="ECO:0007669"/>
    <property type="project" value="TreeGrafter"/>
</dbReference>
<accession>A0A4R2FLG3</accession>
<evidence type="ECO:0000259" key="4">
    <source>
        <dbReference type="PROSITE" id="PS51770"/>
    </source>
</evidence>
<dbReference type="Proteomes" id="UP000294832">
    <property type="component" value="Unassembled WGS sequence"/>
</dbReference>
<dbReference type="EMBL" id="SLWF01000010">
    <property type="protein sequence ID" value="TCN85001.1"/>
    <property type="molecule type" value="Genomic_DNA"/>
</dbReference>
<dbReference type="GO" id="GO:0006637">
    <property type="term" value="P:acyl-CoA metabolic process"/>
    <property type="evidence" value="ECO:0007669"/>
    <property type="project" value="TreeGrafter"/>
</dbReference>
<dbReference type="PANTHER" id="PTHR11049">
    <property type="entry name" value="ACYL COENZYME A THIOESTER HYDROLASE"/>
    <property type="match status" value="1"/>
</dbReference>
<comment type="caution">
    <text evidence="5">The sequence shown here is derived from an EMBL/GenBank/DDBJ whole genome shotgun (WGS) entry which is preliminary data.</text>
</comment>
<dbReference type="SUPFAM" id="SSF54637">
    <property type="entry name" value="Thioesterase/thiol ester dehydrase-isomerase"/>
    <property type="match status" value="1"/>
</dbReference>
<keyword evidence="6" id="KW-1185">Reference proteome</keyword>
<dbReference type="InterPro" id="IPR006683">
    <property type="entry name" value="Thioestr_dom"/>
</dbReference>
<evidence type="ECO:0000313" key="6">
    <source>
        <dbReference type="Proteomes" id="UP000294832"/>
    </source>
</evidence>
<gene>
    <name evidence="5" type="ORF">EDC91_11040</name>
</gene>
<comment type="similarity">
    <text evidence="1">Belongs to the acyl coenzyme A hydrolase family.</text>
</comment>
<dbReference type="AlphaFoldDB" id="A0A4R2FLG3"/>
<dbReference type="InterPro" id="IPR040170">
    <property type="entry name" value="Cytosol_ACT"/>
</dbReference>
<sequence length="164" mass="18312">MSDIELNNQQTLLFSSAITSEQRQRIIKTRMAMAESRVIKAVFPSVTNHHNTLFGGEALAWMDETAFIAATRFCRKPIVTVSSDRIDFKKPIPAGTMAELIASVIHVGNTSLKVEVNIYIEAMDRDQREHAIRGVFTMVAIDSDRKPTAVLTEDLFDLCPACQL</sequence>
<feature type="domain" description="HotDog ACOT-type" evidence="4">
    <location>
        <begin position="32"/>
        <end position="144"/>
    </location>
</feature>
<protein>
    <submittedName>
        <fullName evidence="5">Acyl-CoA hydrolase</fullName>
    </submittedName>
</protein>
<proteinExistence type="inferred from homology"/>
<dbReference type="Gene3D" id="3.10.129.10">
    <property type="entry name" value="Hotdog Thioesterase"/>
    <property type="match status" value="1"/>
</dbReference>
<evidence type="ECO:0000313" key="5">
    <source>
        <dbReference type="EMBL" id="TCN85001.1"/>
    </source>
</evidence>
<evidence type="ECO:0000256" key="3">
    <source>
        <dbReference type="PROSITE-ProRule" id="PRU01106"/>
    </source>
</evidence>
<dbReference type="GO" id="GO:0009062">
    <property type="term" value="P:fatty acid catabolic process"/>
    <property type="evidence" value="ECO:0007669"/>
    <property type="project" value="TreeGrafter"/>
</dbReference>